<dbReference type="SUPFAM" id="SSF51735">
    <property type="entry name" value="NAD(P)-binding Rossmann-fold domains"/>
    <property type="match status" value="1"/>
</dbReference>
<comment type="catalytic activity">
    <reaction evidence="1">
        <text>UDP-alpha-D-glucose = UDP-alpha-D-galactose</text>
        <dbReference type="Rhea" id="RHEA:22168"/>
        <dbReference type="ChEBI" id="CHEBI:58885"/>
        <dbReference type="ChEBI" id="CHEBI:66914"/>
        <dbReference type="EC" id="5.1.3.2"/>
    </reaction>
</comment>
<keyword evidence="6" id="KW-0299">Galactose metabolism</keyword>
<dbReference type="Gene3D" id="3.40.50.720">
    <property type="entry name" value="NAD(P)-binding Rossmann-like Domain"/>
    <property type="match status" value="2"/>
</dbReference>
<evidence type="ECO:0000256" key="1">
    <source>
        <dbReference type="ARBA" id="ARBA00000083"/>
    </source>
</evidence>
<evidence type="ECO:0000313" key="13">
    <source>
        <dbReference type="Proteomes" id="UP000053317"/>
    </source>
</evidence>
<evidence type="ECO:0000256" key="9">
    <source>
        <dbReference type="ARBA" id="ARBA00037955"/>
    </source>
</evidence>
<dbReference type="InterPro" id="IPR001509">
    <property type="entry name" value="Epimerase_deHydtase"/>
</dbReference>
<evidence type="ECO:0000256" key="3">
    <source>
        <dbReference type="ARBA" id="ARBA00004947"/>
    </source>
</evidence>
<feature type="domain" description="NAD-dependent epimerase/dehydratase" evidence="11">
    <location>
        <begin position="7"/>
        <end position="256"/>
    </location>
</feature>
<evidence type="ECO:0000313" key="12">
    <source>
        <dbReference type="EMBL" id="KKY15601.1"/>
    </source>
</evidence>
<comment type="similarity">
    <text evidence="9">In the N-terminal section; belongs to the NAD(P)-dependent epimerase/dehydratase family.</text>
</comment>
<evidence type="ECO:0000256" key="5">
    <source>
        <dbReference type="ARBA" id="ARBA00023027"/>
    </source>
</evidence>
<evidence type="ECO:0000259" key="11">
    <source>
        <dbReference type="Pfam" id="PF01370"/>
    </source>
</evidence>
<evidence type="ECO:0000256" key="6">
    <source>
        <dbReference type="ARBA" id="ARBA00023144"/>
    </source>
</evidence>
<gene>
    <name evidence="12" type="ORF">UCRPC4_g06233</name>
</gene>
<dbReference type="CDD" id="cd05247">
    <property type="entry name" value="UDP_G4E_1_SDR_e"/>
    <property type="match status" value="1"/>
</dbReference>
<dbReference type="OrthoDB" id="9402762at2759"/>
<keyword evidence="13" id="KW-1185">Reference proteome</keyword>
<evidence type="ECO:0000256" key="10">
    <source>
        <dbReference type="ARBA" id="ARBA00038238"/>
    </source>
</evidence>
<comment type="function">
    <text evidence="8">Mutarotase converts alpha-aldose to the beta-anomer. It is active on D-glucose, L-arabinose, D-xylose, D-galactose, maltose and lactose.</text>
</comment>
<comment type="similarity">
    <text evidence="10">In the C-terminal section; belongs to the aldose epimerase family.</text>
</comment>
<comment type="pathway">
    <text evidence="4">Carbohydrate metabolism; hexose metabolism.</text>
</comment>
<comment type="cofactor">
    <cofactor evidence="2">
        <name>NAD(+)</name>
        <dbReference type="ChEBI" id="CHEBI:57540"/>
    </cofactor>
</comment>
<proteinExistence type="inferred from homology"/>
<dbReference type="Gene3D" id="3.90.25.10">
    <property type="entry name" value="UDP-galactose 4-epimerase, domain 1"/>
    <property type="match status" value="2"/>
</dbReference>
<dbReference type="GO" id="GO:0005829">
    <property type="term" value="C:cytosol"/>
    <property type="evidence" value="ECO:0007669"/>
    <property type="project" value="TreeGrafter"/>
</dbReference>
<evidence type="ECO:0000256" key="7">
    <source>
        <dbReference type="ARBA" id="ARBA00023235"/>
    </source>
</evidence>
<keyword evidence="7" id="KW-0413">Isomerase</keyword>
<dbReference type="Pfam" id="PF01370">
    <property type="entry name" value="Epimerase"/>
    <property type="match status" value="1"/>
</dbReference>
<dbReference type="InterPro" id="IPR036291">
    <property type="entry name" value="NAD(P)-bd_dom_sf"/>
</dbReference>
<keyword evidence="6" id="KW-0119">Carbohydrate metabolism</keyword>
<dbReference type="PANTHER" id="PTHR43725:SF47">
    <property type="entry name" value="UDP-GLUCOSE 4-EPIMERASE"/>
    <property type="match status" value="1"/>
</dbReference>
<keyword evidence="5" id="KW-0520">NAD</keyword>
<dbReference type="AlphaFoldDB" id="A0A0G2DZN3"/>
<evidence type="ECO:0000256" key="8">
    <source>
        <dbReference type="ARBA" id="ARBA00037676"/>
    </source>
</evidence>
<dbReference type="GO" id="GO:0006012">
    <property type="term" value="P:galactose metabolic process"/>
    <property type="evidence" value="ECO:0007669"/>
    <property type="project" value="UniProtKB-KW"/>
</dbReference>
<dbReference type="InterPro" id="IPR005886">
    <property type="entry name" value="UDP_G4E"/>
</dbReference>
<accession>A0A0G2DZN3</accession>
<dbReference type="EMBL" id="LCWF01000182">
    <property type="protein sequence ID" value="KKY15601.1"/>
    <property type="molecule type" value="Genomic_DNA"/>
</dbReference>
<reference evidence="12 13" key="2">
    <citation type="submission" date="2015-05" db="EMBL/GenBank/DDBJ databases">
        <authorList>
            <person name="Morales-Cruz A."/>
            <person name="Amrine K.C."/>
            <person name="Cantu D."/>
        </authorList>
    </citation>
    <scope>NUCLEOTIDE SEQUENCE [LARGE SCALE GENOMIC DNA]</scope>
    <source>
        <strain evidence="12">UCRPC4</strain>
    </source>
</reference>
<dbReference type="Proteomes" id="UP000053317">
    <property type="component" value="Unassembled WGS sequence"/>
</dbReference>
<comment type="pathway">
    <text evidence="3">Carbohydrate metabolism; galactose metabolism.</text>
</comment>
<comment type="caution">
    <text evidence="12">The sequence shown here is derived from an EMBL/GenBank/DDBJ whole genome shotgun (WGS) entry which is preliminary data.</text>
</comment>
<dbReference type="GO" id="GO:0003978">
    <property type="term" value="F:UDP-glucose 4-epimerase activity"/>
    <property type="evidence" value="ECO:0007669"/>
    <property type="project" value="UniProtKB-EC"/>
</dbReference>
<protein>
    <submittedName>
        <fullName evidence="12">Putative udp-glucose 4-epimerase</fullName>
    </submittedName>
</protein>
<sequence length="430" mass="47202">MVRGTCLITGGTGYIGSFTVLELLQNDYDVVVVDNLYNSFDEVVNRIELISGKRPAFENVDITDASAIEAVFAKYPAIDSVIHFAALKVRFPLTGVRCARAAVGESSEIPLDYYFTNVYGTLNLLKSMAKHNVYNIVFSSSATVYGDATRFPNMIPIPEDCPLGPTNPYGNTKMTVELAITDFINSQRTNLKKAGKDAEADKWNGALLRYFNPAGSHPSGIMGEDPQGIPFNLLPLLAQVATGKREKLLVFGDGKTVISLEVPFQSSSNQPLSGPYSTRHRLDLTLSSPFTDYASHDGTAIRDYIHILDLSAGHLSALNYLRDHHPGVRAWNLGTGRGSTVFEMVKAFSAAVGRDLPYQVVGRRAGDVLNLTSNPSRANQDLGWKATHTLEDACEDLWRWTKNNPEGYRQAPPKEFVEALKKGEKPPVEV</sequence>
<evidence type="ECO:0000256" key="4">
    <source>
        <dbReference type="ARBA" id="ARBA00005028"/>
    </source>
</evidence>
<evidence type="ECO:0000256" key="2">
    <source>
        <dbReference type="ARBA" id="ARBA00001911"/>
    </source>
</evidence>
<name>A0A0G2DZN3_PHACM</name>
<dbReference type="PANTHER" id="PTHR43725">
    <property type="entry name" value="UDP-GLUCOSE 4-EPIMERASE"/>
    <property type="match status" value="1"/>
</dbReference>
<organism evidence="12 13">
    <name type="scientific">Phaeomoniella chlamydospora</name>
    <name type="common">Phaeoacremonium chlamydosporum</name>
    <dbReference type="NCBI Taxonomy" id="158046"/>
    <lineage>
        <taxon>Eukaryota</taxon>
        <taxon>Fungi</taxon>
        <taxon>Dikarya</taxon>
        <taxon>Ascomycota</taxon>
        <taxon>Pezizomycotina</taxon>
        <taxon>Eurotiomycetes</taxon>
        <taxon>Chaetothyriomycetidae</taxon>
        <taxon>Phaeomoniellales</taxon>
        <taxon>Phaeomoniellaceae</taxon>
        <taxon>Phaeomoniella</taxon>
    </lineage>
</organism>
<reference evidence="12 13" key="1">
    <citation type="submission" date="2015-05" db="EMBL/GenBank/DDBJ databases">
        <title>Distinctive expansion of gene families associated with plant cell wall degradation and secondary metabolism in the genomes of grapevine trunk pathogens.</title>
        <authorList>
            <person name="Lawrence D.P."/>
            <person name="Travadon R."/>
            <person name="Rolshausen P.E."/>
            <person name="Baumgartner K."/>
        </authorList>
    </citation>
    <scope>NUCLEOTIDE SEQUENCE [LARGE SCALE GENOMIC DNA]</scope>
    <source>
        <strain evidence="12">UCRPC4</strain>
    </source>
</reference>